<dbReference type="InterPro" id="IPR051706">
    <property type="entry name" value="Glycosyltransferase_domain"/>
</dbReference>
<reference evidence="7 8" key="1">
    <citation type="journal article" date="2024" name="Commun. Biol.">
        <title>Comparative genomic analysis of thermophilic fungi reveals convergent evolutionary adaptations and gene losses.</title>
        <authorList>
            <person name="Steindorff A.S."/>
            <person name="Aguilar-Pontes M.V."/>
            <person name="Robinson A.J."/>
            <person name="Andreopoulos B."/>
            <person name="LaButti K."/>
            <person name="Kuo A."/>
            <person name="Mondo S."/>
            <person name="Riley R."/>
            <person name="Otillar R."/>
            <person name="Haridas S."/>
            <person name="Lipzen A."/>
            <person name="Grimwood J."/>
            <person name="Schmutz J."/>
            <person name="Clum A."/>
            <person name="Reid I.D."/>
            <person name="Moisan M.C."/>
            <person name="Butler G."/>
            <person name="Nguyen T.T.M."/>
            <person name="Dewar K."/>
            <person name="Conant G."/>
            <person name="Drula E."/>
            <person name="Henrissat B."/>
            <person name="Hansel C."/>
            <person name="Singer S."/>
            <person name="Hutchinson M.I."/>
            <person name="de Vries R.P."/>
            <person name="Natvig D.O."/>
            <person name="Powell A.J."/>
            <person name="Tsang A."/>
            <person name="Grigoriev I.V."/>
        </authorList>
    </citation>
    <scope>NUCLEOTIDE SEQUENCE [LARGE SCALE GENOMIC DNA]</scope>
    <source>
        <strain evidence="7 8">ATCC 24622</strain>
    </source>
</reference>
<dbReference type="InterPro" id="IPR007577">
    <property type="entry name" value="GlycoTrfase_DXD_sugar-bd_CS"/>
</dbReference>
<dbReference type="InterPro" id="IPR029044">
    <property type="entry name" value="Nucleotide-diphossugar_trans"/>
</dbReference>
<dbReference type="EMBL" id="JAZHXJ010000136">
    <property type="protein sequence ID" value="KAL1872472.1"/>
    <property type="molecule type" value="Genomic_DNA"/>
</dbReference>
<evidence type="ECO:0000256" key="6">
    <source>
        <dbReference type="ARBA" id="ARBA00023136"/>
    </source>
</evidence>
<name>A0ABR3X9X4_9PEZI</name>
<sequence length="166" mass="19182">MRLRLKTAVLGALVLFPTAFLLVNVTARVRRFIQIFHEHSGVTLTQLDVALAYNTSRGSAHGKPVRQQVIPKIVHQVFDNWNAPGNETLPADWADVRKTCIERNPEWQHMLWTERASRDFIAAKYPWFLKTYDGYLFPVQRVDAVRYFLMLHCGGIYIDLDNKRAA</sequence>
<dbReference type="PANTHER" id="PTHR32385">
    <property type="entry name" value="MANNOSYL PHOSPHORYLINOSITOL CERAMIDE SYNTHASE"/>
    <property type="match status" value="1"/>
</dbReference>
<dbReference type="PANTHER" id="PTHR32385:SF20">
    <property type="entry name" value="MANNOSYL PHOSPHORYLINOSITOL CERAMIDE SYNTHASE CSH1-RELATED"/>
    <property type="match status" value="1"/>
</dbReference>
<dbReference type="Proteomes" id="UP001586593">
    <property type="component" value="Unassembled WGS sequence"/>
</dbReference>
<evidence type="ECO:0000256" key="1">
    <source>
        <dbReference type="ARBA" id="ARBA00004370"/>
    </source>
</evidence>
<evidence type="ECO:0008006" key="9">
    <source>
        <dbReference type="Google" id="ProtNLM"/>
    </source>
</evidence>
<comment type="caution">
    <text evidence="7">The sequence shown here is derived from an EMBL/GenBank/DDBJ whole genome shotgun (WGS) entry which is preliminary data.</text>
</comment>
<keyword evidence="3" id="KW-0808">Transferase</keyword>
<evidence type="ECO:0000256" key="2">
    <source>
        <dbReference type="ARBA" id="ARBA00009003"/>
    </source>
</evidence>
<keyword evidence="5" id="KW-1133">Transmembrane helix</keyword>
<dbReference type="Gene3D" id="3.90.550.20">
    <property type="match status" value="1"/>
</dbReference>
<dbReference type="SUPFAM" id="SSF53448">
    <property type="entry name" value="Nucleotide-diphospho-sugar transferases"/>
    <property type="match status" value="1"/>
</dbReference>
<gene>
    <name evidence="7" type="ORF">VTK73DRAFT_1469</name>
</gene>
<keyword evidence="4" id="KW-0812">Transmembrane</keyword>
<evidence type="ECO:0000313" key="7">
    <source>
        <dbReference type="EMBL" id="KAL1872472.1"/>
    </source>
</evidence>
<organism evidence="7 8">
    <name type="scientific">Phialemonium thermophilum</name>
    <dbReference type="NCBI Taxonomy" id="223376"/>
    <lineage>
        <taxon>Eukaryota</taxon>
        <taxon>Fungi</taxon>
        <taxon>Dikarya</taxon>
        <taxon>Ascomycota</taxon>
        <taxon>Pezizomycotina</taxon>
        <taxon>Sordariomycetes</taxon>
        <taxon>Sordariomycetidae</taxon>
        <taxon>Cephalothecales</taxon>
        <taxon>Cephalothecaceae</taxon>
        <taxon>Phialemonium</taxon>
    </lineage>
</organism>
<evidence type="ECO:0000256" key="5">
    <source>
        <dbReference type="ARBA" id="ARBA00022989"/>
    </source>
</evidence>
<keyword evidence="8" id="KW-1185">Reference proteome</keyword>
<comment type="similarity">
    <text evidence="2">Belongs to the glycosyltransferase 32 family.</text>
</comment>
<dbReference type="Pfam" id="PF04488">
    <property type="entry name" value="Gly_transf_sug"/>
    <property type="match status" value="1"/>
</dbReference>
<comment type="subcellular location">
    <subcellularLocation>
        <location evidence="1">Membrane</location>
    </subcellularLocation>
</comment>
<evidence type="ECO:0000256" key="3">
    <source>
        <dbReference type="ARBA" id="ARBA00022679"/>
    </source>
</evidence>
<evidence type="ECO:0000313" key="8">
    <source>
        <dbReference type="Proteomes" id="UP001586593"/>
    </source>
</evidence>
<proteinExistence type="inferred from homology"/>
<keyword evidence="6" id="KW-0472">Membrane</keyword>
<protein>
    <recommendedName>
        <fullName evidence="9">Glycosyltransferase sugar-binding region containing DXD motif-containing protein</fullName>
    </recommendedName>
</protein>
<evidence type="ECO:0000256" key="4">
    <source>
        <dbReference type="ARBA" id="ARBA00022692"/>
    </source>
</evidence>
<accession>A0ABR3X9X4</accession>